<feature type="transmembrane region" description="Helical" evidence="5">
    <location>
        <begin position="16"/>
        <end position="33"/>
    </location>
</feature>
<keyword evidence="2 5" id="KW-0812">Transmembrane</keyword>
<evidence type="ECO:0000313" key="6">
    <source>
        <dbReference type="EMBL" id="MXP09042.1"/>
    </source>
</evidence>
<name>A0A6I4U3H3_9SPHN</name>
<feature type="transmembrane region" description="Helical" evidence="5">
    <location>
        <begin position="45"/>
        <end position="66"/>
    </location>
</feature>
<protein>
    <submittedName>
        <fullName evidence="6">Isoprenylcysteine carboxylmethyltransferase family protein</fullName>
    </submittedName>
</protein>
<sequence length="156" mass="17315">MPIIDEDSPQVRFPPPLIFVGSLLLGLLADRLLRLPYLVGTWPQTLGWVLVVLGGVFIGAALGWFYSAGTNPEPWKRDNALVTKGFYRITRNPMYLGMALAGFGIALVLGSFGALGGVALAIVLVDRFVIVREERHLAQIFGEAYTAYRQRVRRWI</sequence>
<gene>
    <name evidence="6" type="ORF">GRI68_02470</name>
</gene>
<proteinExistence type="predicted"/>
<dbReference type="PANTHER" id="PTHR12714">
    <property type="entry name" value="PROTEIN-S ISOPRENYLCYSTEINE O-METHYLTRANSFERASE"/>
    <property type="match status" value="1"/>
</dbReference>
<evidence type="ECO:0000256" key="2">
    <source>
        <dbReference type="ARBA" id="ARBA00022692"/>
    </source>
</evidence>
<evidence type="ECO:0000313" key="7">
    <source>
        <dbReference type="Proteomes" id="UP000429229"/>
    </source>
</evidence>
<keyword evidence="3 5" id="KW-1133">Transmembrane helix</keyword>
<keyword evidence="6" id="KW-0808">Transferase</keyword>
<dbReference type="InterPro" id="IPR007318">
    <property type="entry name" value="Phopholipid_MeTrfase"/>
</dbReference>
<evidence type="ECO:0000256" key="3">
    <source>
        <dbReference type="ARBA" id="ARBA00022989"/>
    </source>
</evidence>
<dbReference type="EMBL" id="WTYR01000001">
    <property type="protein sequence ID" value="MXP09042.1"/>
    <property type="molecule type" value="Genomic_DNA"/>
</dbReference>
<feature type="transmembrane region" description="Helical" evidence="5">
    <location>
        <begin position="95"/>
        <end position="125"/>
    </location>
</feature>
<keyword evidence="6" id="KW-0489">Methyltransferase</keyword>
<dbReference type="Gene3D" id="1.20.120.1630">
    <property type="match status" value="1"/>
</dbReference>
<evidence type="ECO:0000256" key="4">
    <source>
        <dbReference type="ARBA" id="ARBA00023136"/>
    </source>
</evidence>
<dbReference type="OrthoDB" id="9789029at2"/>
<dbReference type="GO" id="GO:0008168">
    <property type="term" value="F:methyltransferase activity"/>
    <property type="evidence" value="ECO:0007669"/>
    <property type="project" value="UniProtKB-KW"/>
</dbReference>
<dbReference type="RefSeq" id="WP_160615570.1">
    <property type="nucleotide sequence ID" value="NZ_WTYR01000001.1"/>
</dbReference>
<accession>A0A6I4U3H3</accession>
<comment type="subcellular location">
    <subcellularLocation>
        <location evidence="1">Endomembrane system</location>
        <topology evidence="1">Multi-pass membrane protein</topology>
    </subcellularLocation>
</comment>
<dbReference type="Proteomes" id="UP000429229">
    <property type="component" value="Unassembled WGS sequence"/>
</dbReference>
<dbReference type="Pfam" id="PF04191">
    <property type="entry name" value="PEMT"/>
    <property type="match status" value="1"/>
</dbReference>
<dbReference type="PANTHER" id="PTHR12714:SF9">
    <property type="entry name" value="PROTEIN-S-ISOPRENYLCYSTEINE O-METHYLTRANSFERASE"/>
    <property type="match status" value="1"/>
</dbReference>
<keyword evidence="7" id="KW-1185">Reference proteome</keyword>
<keyword evidence="4 5" id="KW-0472">Membrane</keyword>
<dbReference type="GO" id="GO:0032259">
    <property type="term" value="P:methylation"/>
    <property type="evidence" value="ECO:0007669"/>
    <property type="project" value="UniProtKB-KW"/>
</dbReference>
<dbReference type="GO" id="GO:0012505">
    <property type="term" value="C:endomembrane system"/>
    <property type="evidence" value="ECO:0007669"/>
    <property type="project" value="UniProtKB-SubCell"/>
</dbReference>
<evidence type="ECO:0000256" key="1">
    <source>
        <dbReference type="ARBA" id="ARBA00004127"/>
    </source>
</evidence>
<organism evidence="6 7">
    <name type="scientific">Alteriqipengyuania halimionae</name>
    <dbReference type="NCBI Taxonomy" id="1926630"/>
    <lineage>
        <taxon>Bacteria</taxon>
        <taxon>Pseudomonadati</taxon>
        <taxon>Pseudomonadota</taxon>
        <taxon>Alphaproteobacteria</taxon>
        <taxon>Sphingomonadales</taxon>
        <taxon>Erythrobacteraceae</taxon>
        <taxon>Alteriqipengyuania</taxon>
    </lineage>
</organism>
<dbReference type="AlphaFoldDB" id="A0A6I4U3H3"/>
<reference evidence="6 7" key="1">
    <citation type="submission" date="2019-12" db="EMBL/GenBank/DDBJ databases">
        <title>Genomic-based taxomic classification of the family Erythrobacteraceae.</title>
        <authorList>
            <person name="Xu L."/>
        </authorList>
    </citation>
    <scope>NUCLEOTIDE SEQUENCE [LARGE SCALE GENOMIC DNA]</scope>
    <source>
        <strain evidence="6 7">LMG 29519</strain>
    </source>
</reference>
<evidence type="ECO:0000256" key="5">
    <source>
        <dbReference type="SAM" id="Phobius"/>
    </source>
</evidence>
<comment type="caution">
    <text evidence="6">The sequence shown here is derived from an EMBL/GenBank/DDBJ whole genome shotgun (WGS) entry which is preliminary data.</text>
</comment>